<dbReference type="STRING" id="1503961.SAMN05421736_101878"/>
<evidence type="ECO:0000313" key="1">
    <source>
        <dbReference type="EMBL" id="SDY29188.1"/>
    </source>
</evidence>
<sequence length="448" mass="50863">MKKLFQVAAAYVKTKYFLRFTSREQLEAWQEKKLNQHIRHVRRHSSFYRKHLQTAPKRLTLSNLSQLPSIDKTVMMDNFDALNTKGIDKAQAFDVAMTAEATRNFQPMIGDVTVGLSSGTSGNRGIFLVSEAEKNQWAGTILAKLLPEGLRTKETIAFFLRANSNLYESVTSRKISFLFFDLAKNAADHISRLNEAMPTILVAPPSLLRMLAAYKEAGALLIVPKKVISVAEVLDPNDECYLKTVFAQPVHQVYQCTEGFLAHTCSRGTLHLNEDIVIIEKEFLDEAGLKFSPVITDLKRRTQPIIRYRLNDILSLKKESCPCGSVMTALEQIEGRCDDIFYFNSKSGEQTQAVFPDFIRRAIITAAEEIEEYRVIQHTPAELEIQLKASGDVEEKVKQNVLAKVNALLTAEEIILPVIRFQPYQPQGRLQKLKRIERKLIPDRQYAD</sequence>
<dbReference type="PANTHER" id="PTHR36932">
    <property type="entry name" value="CAPSULAR POLYSACCHARIDE BIOSYNTHESIS PROTEIN"/>
    <property type="match status" value="1"/>
</dbReference>
<dbReference type="SUPFAM" id="SSF56801">
    <property type="entry name" value="Acetyl-CoA synthetase-like"/>
    <property type="match status" value="1"/>
</dbReference>
<dbReference type="NCBIfam" id="TIGR02304">
    <property type="entry name" value="aden_form_hyp"/>
    <property type="match status" value="1"/>
</dbReference>
<accession>A0A1H3IQ11</accession>
<protein>
    <submittedName>
        <fullName evidence="1">Putative adenylate-forming enzyme</fullName>
    </submittedName>
</protein>
<dbReference type="Gene3D" id="3.40.50.12780">
    <property type="entry name" value="N-terminal domain of ligase-like"/>
    <property type="match status" value="1"/>
</dbReference>
<dbReference type="InterPro" id="IPR042099">
    <property type="entry name" value="ANL_N_sf"/>
</dbReference>
<evidence type="ECO:0000313" key="2">
    <source>
        <dbReference type="Proteomes" id="UP000198935"/>
    </source>
</evidence>
<dbReference type="InterPro" id="IPR012685">
    <property type="entry name" value="CHP02304_F390_synth-rel"/>
</dbReference>
<dbReference type="PANTHER" id="PTHR36932:SF1">
    <property type="entry name" value="CAPSULAR POLYSACCHARIDE BIOSYNTHESIS PROTEIN"/>
    <property type="match status" value="1"/>
</dbReference>
<dbReference type="Proteomes" id="UP000198935">
    <property type="component" value="Unassembled WGS sequence"/>
</dbReference>
<dbReference type="OrthoDB" id="580775at2"/>
<name>A0A1H3IQ11_9BACI</name>
<dbReference type="InterPro" id="IPR053158">
    <property type="entry name" value="CapK_Type1_Caps_Biosynth"/>
</dbReference>
<keyword evidence="2" id="KW-1185">Reference proteome</keyword>
<dbReference type="EMBL" id="FNPI01000001">
    <property type="protein sequence ID" value="SDY29188.1"/>
    <property type="molecule type" value="Genomic_DNA"/>
</dbReference>
<organism evidence="1 2">
    <name type="scientific">Evansella caseinilytica</name>
    <dbReference type="NCBI Taxonomy" id="1503961"/>
    <lineage>
        <taxon>Bacteria</taxon>
        <taxon>Bacillati</taxon>
        <taxon>Bacillota</taxon>
        <taxon>Bacilli</taxon>
        <taxon>Bacillales</taxon>
        <taxon>Bacillaceae</taxon>
        <taxon>Evansella</taxon>
    </lineage>
</organism>
<reference evidence="2" key="1">
    <citation type="submission" date="2016-10" db="EMBL/GenBank/DDBJ databases">
        <authorList>
            <person name="Varghese N."/>
            <person name="Submissions S."/>
        </authorList>
    </citation>
    <scope>NUCLEOTIDE SEQUENCE [LARGE SCALE GENOMIC DNA]</scope>
    <source>
        <strain evidence="2">SP</strain>
    </source>
</reference>
<dbReference type="AlphaFoldDB" id="A0A1H3IQ11"/>
<proteinExistence type="predicted"/>
<gene>
    <name evidence="1" type="ORF">SAMN05421736_101878</name>
</gene>